<dbReference type="EMBL" id="QVIG01000001">
    <property type="protein sequence ID" value="RGD59318.1"/>
    <property type="molecule type" value="Genomic_DNA"/>
</dbReference>
<evidence type="ECO:0000256" key="1">
    <source>
        <dbReference type="SAM" id="Phobius"/>
    </source>
</evidence>
<sequence length="103" mass="10955">MYTQLADWHGPGPWILLIPLVWIAVVVLVIAVLRRTVWRRHGCGYGARAGFGPGSGAGAVAEHPLAVLGRRYAEGDIDAEEYRAKRAVLSEPPRGDPGGGGAK</sequence>
<name>A0A372ZTR4_9ACTN</name>
<dbReference type="Pfam" id="PF09851">
    <property type="entry name" value="SHOCT"/>
    <property type="match status" value="1"/>
</dbReference>
<dbReference type="Proteomes" id="UP000263377">
    <property type="component" value="Unassembled WGS sequence"/>
</dbReference>
<accession>A0A372ZTR4</accession>
<evidence type="ECO:0000259" key="2">
    <source>
        <dbReference type="Pfam" id="PF09851"/>
    </source>
</evidence>
<feature type="domain" description="SHOCT" evidence="2">
    <location>
        <begin position="64"/>
        <end position="89"/>
    </location>
</feature>
<keyword evidence="1" id="KW-1133">Transmembrane helix</keyword>
<keyword evidence="1" id="KW-0812">Transmembrane</keyword>
<reference evidence="3 4" key="1">
    <citation type="submission" date="2018-08" db="EMBL/GenBank/DDBJ databases">
        <title>Diversity &amp; Physiological Properties of Lignin-Decomposing Actinobacteria from Soil.</title>
        <authorList>
            <person name="Roh S.G."/>
            <person name="Kim S.B."/>
        </authorList>
    </citation>
    <scope>NUCLEOTIDE SEQUENCE [LARGE SCALE GENOMIC DNA]</scope>
    <source>
        <strain evidence="3 4">MMS17-GH009</strain>
    </source>
</reference>
<dbReference type="AlphaFoldDB" id="A0A372ZTR4"/>
<proteinExistence type="predicted"/>
<keyword evidence="1" id="KW-0472">Membrane</keyword>
<feature type="transmembrane region" description="Helical" evidence="1">
    <location>
        <begin position="12"/>
        <end position="33"/>
    </location>
</feature>
<evidence type="ECO:0000313" key="3">
    <source>
        <dbReference type="EMBL" id="RGD59318.1"/>
    </source>
</evidence>
<organism evidence="3 4">
    <name type="scientific">Kitasatospora xanthocidica</name>
    <dbReference type="NCBI Taxonomy" id="83382"/>
    <lineage>
        <taxon>Bacteria</taxon>
        <taxon>Bacillati</taxon>
        <taxon>Actinomycetota</taxon>
        <taxon>Actinomycetes</taxon>
        <taxon>Kitasatosporales</taxon>
        <taxon>Streptomycetaceae</taxon>
        <taxon>Kitasatospora</taxon>
    </lineage>
</organism>
<evidence type="ECO:0000313" key="4">
    <source>
        <dbReference type="Proteomes" id="UP000263377"/>
    </source>
</evidence>
<keyword evidence="4" id="KW-1185">Reference proteome</keyword>
<dbReference type="RefSeq" id="WP_117487545.1">
    <property type="nucleotide sequence ID" value="NZ_QVIG01000001.1"/>
</dbReference>
<gene>
    <name evidence="3" type="ORF">DR950_17370</name>
</gene>
<dbReference type="InterPro" id="IPR018649">
    <property type="entry name" value="SHOCT"/>
</dbReference>
<comment type="caution">
    <text evidence="3">The sequence shown here is derived from an EMBL/GenBank/DDBJ whole genome shotgun (WGS) entry which is preliminary data.</text>
</comment>
<protein>
    <submittedName>
        <fullName evidence="3">SHOCT domain-containing protein</fullName>
    </submittedName>
</protein>